<comment type="caution">
    <text evidence="6">The sequence shown here is derived from an EMBL/GenBank/DDBJ whole genome shotgun (WGS) entry which is preliminary data.</text>
</comment>
<dbReference type="Proteomes" id="UP000193144">
    <property type="component" value="Unassembled WGS sequence"/>
</dbReference>
<dbReference type="SUPFAM" id="SSF144083">
    <property type="entry name" value="Magnesium transport protein CorA, transmembrane region"/>
    <property type="match status" value="1"/>
</dbReference>
<evidence type="ECO:0008006" key="8">
    <source>
        <dbReference type="Google" id="ProtNLM"/>
    </source>
</evidence>
<evidence type="ECO:0000256" key="3">
    <source>
        <dbReference type="ARBA" id="ARBA00022989"/>
    </source>
</evidence>
<dbReference type="Gene3D" id="1.20.58.340">
    <property type="entry name" value="Magnesium transport protein CorA, transmembrane region"/>
    <property type="match status" value="1"/>
</dbReference>
<gene>
    <name evidence="6" type="ORF">BCR34DRAFT_605646</name>
</gene>
<sequence>MRPYQAYVENDCRRRPSLDGLRQFLSNPVSGNQACRITSLDFYRNSQKPQKTALDLRTLRSYLDVHDSDSSAGCERSNPFAGEITESQHVNGRIFIIEDLTKDIIELLGSALVIDPMFFAAHVHAAGDESQNQTPDRSMLPSQLKRRNFINILYHRTIQFDENVSLPYNTLRRYTNVPRKVVVLPISEDRHVGLVQHCTSVLCVTHKRLWLGIVLVDPPLGHPAGDDFFYRLEQGGSLIPIRLASKFFQGGYEDSFTAPPARSFDLAQLPYSNRTGLLDDLVCYWSSDDAKPFEIHSGDLGSLSYYPLQIVAGEWVKYLGVMYRAIKQYEYSTAIKNTKHELDKLNADMGALQRWRRRSMSSTHKIQTVLRMLRNNMAETPASRVSFLVEDYEYIASRIEEFGNRLERMLPVVTSLVQIIDSRRSFDETANVSRLTAMALVFVPLTYISSLFSMNSKLGPGGPLFWVYFAVAIPITIVVYLIARPPAGLLRLLFGRACRIPVGLYDRRGKMDV</sequence>
<dbReference type="InterPro" id="IPR002523">
    <property type="entry name" value="MgTranspt_CorA/ZnTranspt_ZntB"/>
</dbReference>
<reference evidence="6 7" key="1">
    <citation type="submission" date="2016-07" db="EMBL/GenBank/DDBJ databases">
        <title>Pervasive Adenine N6-methylation of Active Genes in Fungi.</title>
        <authorList>
            <consortium name="DOE Joint Genome Institute"/>
            <person name="Mondo S.J."/>
            <person name="Dannebaum R.O."/>
            <person name="Kuo R.C."/>
            <person name="Labutti K."/>
            <person name="Haridas S."/>
            <person name="Kuo A."/>
            <person name="Salamov A."/>
            <person name="Ahrendt S.R."/>
            <person name="Lipzen A."/>
            <person name="Sullivan W."/>
            <person name="Andreopoulos W.B."/>
            <person name="Clum A."/>
            <person name="Lindquist E."/>
            <person name="Daum C."/>
            <person name="Ramamoorthy G.K."/>
            <person name="Gryganskyi A."/>
            <person name="Culley D."/>
            <person name="Magnuson J.K."/>
            <person name="James T.Y."/>
            <person name="O'Malley M.A."/>
            <person name="Stajich J.E."/>
            <person name="Spatafora J.W."/>
            <person name="Visel A."/>
            <person name="Grigoriev I.V."/>
        </authorList>
    </citation>
    <scope>NUCLEOTIDE SEQUENCE [LARGE SCALE GENOMIC DNA]</scope>
    <source>
        <strain evidence="6 7">CBS 115471</strain>
    </source>
</reference>
<evidence type="ECO:0000256" key="1">
    <source>
        <dbReference type="ARBA" id="ARBA00004141"/>
    </source>
</evidence>
<keyword evidence="4 5" id="KW-0472">Membrane</keyword>
<dbReference type="InterPro" id="IPR045863">
    <property type="entry name" value="CorA_TM1_TM2"/>
</dbReference>
<feature type="transmembrane region" description="Helical" evidence="5">
    <location>
        <begin position="432"/>
        <end position="452"/>
    </location>
</feature>
<keyword evidence="7" id="KW-1185">Reference proteome</keyword>
<dbReference type="OrthoDB" id="3231000at2759"/>
<evidence type="ECO:0000313" key="6">
    <source>
        <dbReference type="EMBL" id="ORY02295.1"/>
    </source>
</evidence>
<dbReference type="Pfam" id="PF01544">
    <property type="entry name" value="CorA"/>
    <property type="match status" value="1"/>
</dbReference>
<dbReference type="EMBL" id="MCFA01000159">
    <property type="protein sequence ID" value="ORY02295.1"/>
    <property type="molecule type" value="Genomic_DNA"/>
</dbReference>
<dbReference type="GO" id="GO:0046873">
    <property type="term" value="F:metal ion transmembrane transporter activity"/>
    <property type="evidence" value="ECO:0007669"/>
    <property type="project" value="InterPro"/>
</dbReference>
<comment type="subcellular location">
    <subcellularLocation>
        <location evidence="1">Membrane</location>
        <topology evidence="1">Multi-pass membrane protein</topology>
    </subcellularLocation>
</comment>
<proteinExistence type="predicted"/>
<evidence type="ECO:0000313" key="7">
    <source>
        <dbReference type="Proteomes" id="UP000193144"/>
    </source>
</evidence>
<evidence type="ECO:0000256" key="5">
    <source>
        <dbReference type="SAM" id="Phobius"/>
    </source>
</evidence>
<evidence type="ECO:0000256" key="4">
    <source>
        <dbReference type="ARBA" id="ARBA00023136"/>
    </source>
</evidence>
<dbReference type="GO" id="GO:0016020">
    <property type="term" value="C:membrane"/>
    <property type="evidence" value="ECO:0007669"/>
    <property type="project" value="UniProtKB-SubCell"/>
</dbReference>
<dbReference type="STRING" id="1231657.A0A1Y1YXK2"/>
<keyword evidence="3 5" id="KW-1133">Transmembrane helix</keyword>
<protein>
    <recommendedName>
        <fullName evidence="8">Cora-like Mg2+ transporter protein-domain-containing protein</fullName>
    </recommendedName>
</protein>
<accession>A0A1Y1YXK2</accession>
<feature type="transmembrane region" description="Helical" evidence="5">
    <location>
        <begin position="464"/>
        <end position="483"/>
    </location>
</feature>
<evidence type="ECO:0000256" key="2">
    <source>
        <dbReference type="ARBA" id="ARBA00022692"/>
    </source>
</evidence>
<dbReference type="AlphaFoldDB" id="A0A1Y1YXK2"/>
<keyword evidence="2 5" id="KW-0812">Transmembrane</keyword>
<name>A0A1Y1YXK2_9PLEO</name>
<organism evidence="6 7">
    <name type="scientific">Clohesyomyces aquaticus</name>
    <dbReference type="NCBI Taxonomy" id="1231657"/>
    <lineage>
        <taxon>Eukaryota</taxon>
        <taxon>Fungi</taxon>
        <taxon>Dikarya</taxon>
        <taxon>Ascomycota</taxon>
        <taxon>Pezizomycotina</taxon>
        <taxon>Dothideomycetes</taxon>
        <taxon>Pleosporomycetidae</taxon>
        <taxon>Pleosporales</taxon>
        <taxon>Lindgomycetaceae</taxon>
        <taxon>Clohesyomyces</taxon>
    </lineage>
</organism>